<feature type="signal peptide" evidence="2">
    <location>
        <begin position="1"/>
        <end position="20"/>
    </location>
</feature>
<comment type="caution">
    <text evidence="3">The sequence shown here is derived from an EMBL/GenBank/DDBJ whole genome shotgun (WGS) entry which is preliminary data.</text>
</comment>
<dbReference type="Proteomes" id="UP000605986">
    <property type="component" value="Unassembled WGS sequence"/>
</dbReference>
<feature type="chain" id="PRO_5034117193" evidence="2">
    <location>
        <begin position="21"/>
        <end position="293"/>
    </location>
</feature>
<feature type="compositionally biased region" description="Polar residues" evidence="1">
    <location>
        <begin position="98"/>
        <end position="112"/>
    </location>
</feature>
<evidence type="ECO:0000313" key="4">
    <source>
        <dbReference type="Proteomes" id="UP000605986"/>
    </source>
</evidence>
<accession>A0A8H4KD99</accession>
<dbReference type="AlphaFoldDB" id="A0A8H4KD99"/>
<evidence type="ECO:0000256" key="1">
    <source>
        <dbReference type="SAM" id="MobiDB-lite"/>
    </source>
</evidence>
<organism evidence="3 4">
    <name type="scientific">Fusarium austroafricanum</name>
    <dbReference type="NCBI Taxonomy" id="2364996"/>
    <lineage>
        <taxon>Eukaryota</taxon>
        <taxon>Fungi</taxon>
        <taxon>Dikarya</taxon>
        <taxon>Ascomycota</taxon>
        <taxon>Pezizomycotina</taxon>
        <taxon>Sordariomycetes</taxon>
        <taxon>Hypocreomycetidae</taxon>
        <taxon>Hypocreales</taxon>
        <taxon>Nectriaceae</taxon>
        <taxon>Fusarium</taxon>
        <taxon>Fusarium concolor species complex</taxon>
    </lineage>
</organism>
<feature type="compositionally biased region" description="Low complexity" evidence="1">
    <location>
        <begin position="127"/>
        <end position="138"/>
    </location>
</feature>
<proteinExistence type="predicted"/>
<evidence type="ECO:0000256" key="2">
    <source>
        <dbReference type="SAM" id="SignalP"/>
    </source>
</evidence>
<dbReference type="EMBL" id="JAADJG010000379">
    <property type="protein sequence ID" value="KAF4447746.1"/>
    <property type="molecule type" value="Genomic_DNA"/>
</dbReference>
<reference evidence="3" key="1">
    <citation type="submission" date="2020-01" db="EMBL/GenBank/DDBJ databases">
        <title>Identification and distribution of gene clusters putatively required for synthesis of sphingolipid metabolism inhibitors in phylogenetically diverse species of the filamentous fungus Fusarium.</title>
        <authorList>
            <person name="Kim H.-S."/>
            <person name="Busman M."/>
            <person name="Brown D.W."/>
            <person name="Divon H."/>
            <person name="Uhlig S."/>
            <person name="Proctor R.H."/>
        </authorList>
    </citation>
    <scope>NUCLEOTIDE SEQUENCE</scope>
    <source>
        <strain evidence="3">NRRL 53441</strain>
    </source>
</reference>
<evidence type="ECO:0000313" key="3">
    <source>
        <dbReference type="EMBL" id="KAF4447746.1"/>
    </source>
</evidence>
<protein>
    <submittedName>
        <fullName evidence="3">Uncharacterized protein</fullName>
    </submittedName>
</protein>
<dbReference type="OrthoDB" id="4843554at2759"/>
<sequence length="293" mass="31768">MRLSWARLAAITGLVAIAIADVLPPDDIPLMCVTICGPIVELTAKCDVHNHRRLAKRQPSPEWVPKLAVEPPEGDELHKRSFSIIRAAPTSFPPQFTPEKSTPTSTTRSAPQDPSAAEKSVTMRQKTMTTSSLSTPSTVQPTKSTMMLGESATMSRTSWEASMRTQSLAPVAEDDPERECVCKNTSFDVAKIAALCQDCIVVDGHKQNNLDVIMQACGFEELTYTPDKDSLADNIRVEATRPTAMGAKQDSTTNAGAGMESIKHSLIEDLFTEDTLASLVANRIAIFVHGEAE</sequence>
<keyword evidence="2" id="KW-0732">Signal</keyword>
<feature type="region of interest" description="Disordered" evidence="1">
    <location>
        <begin position="90"/>
        <end position="142"/>
    </location>
</feature>
<gene>
    <name evidence="3" type="ORF">F53441_8765</name>
</gene>
<name>A0A8H4KD99_9HYPO</name>
<keyword evidence="4" id="KW-1185">Reference proteome</keyword>